<sequence>MSNRHPHCEHCNKGFKNKRGWRSHGKICTSAAAVIPMPAGGVSQKMAFSQVSHKPSATVPEHGTSVITLEQPGPQTVEPNKQAQAGPAAPQIEWFFSGSPMLSMANALWAPEASTTRQVPDSTSENAEGPGLPQALKTHRDNPTEDQVDSSTQAACADEHIQSAATTVTAESETDAEKAPVIEEKAQCLDTPVNEDEQDNVEPILSIMNDQEGSGVLEMNHNGEHQHGSDDAGEQTAERNPSSEPPPPPHTAEDLLKSLITDLTKLRTPPLAPPPRTAEELLKSVMSRGPQDTRLTLRQPPLPSFPSLSADTSSSEGAIWPTSTRASISACLQESMRTDHNEQSSETVERRPMLAERKGRTKPPVQDEFIPAEVLLQPTESASARVAEWLYDQAQRRSGCGWTINVQPPAHASSTTLPPAEPVAGIKGKRKVVTKPTAKAEAPVNVNIPPSAAEDPPSSTAATGTGCQTVVDNAEPPPRPVRTKTSKDASPAAPTLSRISWHCRVCLMQPCVEPVVTFCGHIFCHRCIVEELDAKGACPVCEKLVYTRLNV</sequence>
<feature type="compositionally biased region" description="Polar residues" evidence="5">
    <location>
        <begin position="306"/>
        <end position="318"/>
    </location>
</feature>
<feature type="compositionally biased region" description="Polar residues" evidence="5">
    <location>
        <begin position="457"/>
        <end position="471"/>
    </location>
</feature>
<reference evidence="7" key="1">
    <citation type="submission" date="2022-11" db="EMBL/GenBank/DDBJ databases">
        <title>Genome Sequence of Cubamyces cubensis.</title>
        <authorList>
            <person name="Buettner E."/>
        </authorList>
    </citation>
    <scope>NUCLEOTIDE SEQUENCE</scope>
    <source>
        <strain evidence="7">MPL-01</strain>
    </source>
</reference>
<feature type="compositionally biased region" description="Basic and acidic residues" evidence="5">
    <location>
        <begin position="221"/>
        <end position="230"/>
    </location>
</feature>
<dbReference type="AlphaFoldDB" id="A0AAD7U5R1"/>
<evidence type="ECO:0000256" key="1">
    <source>
        <dbReference type="ARBA" id="ARBA00022723"/>
    </source>
</evidence>
<keyword evidence="1" id="KW-0479">Metal-binding</keyword>
<keyword evidence="2 4" id="KW-0863">Zinc-finger</keyword>
<gene>
    <name evidence="7" type="ORF">ONZ51_g455</name>
</gene>
<dbReference type="InterPro" id="IPR013083">
    <property type="entry name" value="Znf_RING/FYVE/PHD"/>
</dbReference>
<dbReference type="Gene3D" id="3.30.40.10">
    <property type="entry name" value="Zinc/RING finger domain, C3HC4 (zinc finger)"/>
    <property type="match status" value="1"/>
</dbReference>
<evidence type="ECO:0000259" key="6">
    <source>
        <dbReference type="PROSITE" id="PS50089"/>
    </source>
</evidence>
<feature type="region of interest" description="Disordered" evidence="5">
    <location>
        <begin position="288"/>
        <end position="318"/>
    </location>
</feature>
<accession>A0AAD7U5R1</accession>
<dbReference type="EMBL" id="JAPEVG010000005">
    <property type="protein sequence ID" value="KAJ8501663.1"/>
    <property type="molecule type" value="Genomic_DNA"/>
</dbReference>
<feature type="region of interest" description="Disordered" evidence="5">
    <location>
        <begin position="215"/>
        <end position="253"/>
    </location>
</feature>
<dbReference type="PROSITE" id="PS50089">
    <property type="entry name" value="ZF_RING_2"/>
    <property type="match status" value="1"/>
</dbReference>
<dbReference type="InterPro" id="IPR001841">
    <property type="entry name" value="Znf_RING"/>
</dbReference>
<evidence type="ECO:0000256" key="3">
    <source>
        <dbReference type="ARBA" id="ARBA00022833"/>
    </source>
</evidence>
<comment type="caution">
    <text evidence="7">The sequence shown here is derived from an EMBL/GenBank/DDBJ whole genome shotgun (WGS) entry which is preliminary data.</text>
</comment>
<dbReference type="SMART" id="SM00184">
    <property type="entry name" value="RING"/>
    <property type="match status" value="1"/>
</dbReference>
<evidence type="ECO:0000313" key="8">
    <source>
        <dbReference type="Proteomes" id="UP001215151"/>
    </source>
</evidence>
<feature type="region of interest" description="Disordered" evidence="5">
    <location>
        <begin position="113"/>
        <end position="152"/>
    </location>
</feature>
<evidence type="ECO:0000256" key="5">
    <source>
        <dbReference type="SAM" id="MobiDB-lite"/>
    </source>
</evidence>
<feature type="compositionally biased region" description="Polar residues" evidence="5">
    <location>
        <begin position="113"/>
        <end position="126"/>
    </location>
</feature>
<dbReference type="SUPFAM" id="SSF57850">
    <property type="entry name" value="RING/U-box"/>
    <property type="match status" value="1"/>
</dbReference>
<feature type="region of interest" description="Disordered" evidence="5">
    <location>
        <begin position="447"/>
        <end position="492"/>
    </location>
</feature>
<feature type="domain" description="RING-type" evidence="6">
    <location>
        <begin position="503"/>
        <end position="542"/>
    </location>
</feature>
<dbReference type="GO" id="GO:0008270">
    <property type="term" value="F:zinc ion binding"/>
    <property type="evidence" value="ECO:0007669"/>
    <property type="project" value="UniProtKB-KW"/>
</dbReference>
<protein>
    <recommendedName>
        <fullName evidence="6">RING-type domain-containing protein</fullName>
    </recommendedName>
</protein>
<name>A0AAD7U5R1_9APHY</name>
<feature type="region of interest" description="Disordered" evidence="5">
    <location>
        <begin position="336"/>
        <end position="362"/>
    </location>
</feature>
<feature type="compositionally biased region" description="Basic and acidic residues" evidence="5">
    <location>
        <begin position="336"/>
        <end position="358"/>
    </location>
</feature>
<keyword evidence="8" id="KW-1185">Reference proteome</keyword>
<dbReference type="InterPro" id="IPR017907">
    <property type="entry name" value="Znf_RING_CS"/>
</dbReference>
<evidence type="ECO:0000256" key="2">
    <source>
        <dbReference type="ARBA" id="ARBA00022771"/>
    </source>
</evidence>
<proteinExistence type="predicted"/>
<dbReference type="Proteomes" id="UP001215151">
    <property type="component" value="Unassembled WGS sequence"/>
</dbReference>
<organism evidence="7 8">
    <name type="scientific">Trametes cubensis</name>
    <dbReference type="NCBI Taxonomy" id="1111947"/>
    <lineage>
        <taxon>Eukaryota</taxon>
        <taxon>Fungi</taxon>
        <taxon>Dikarya</taxon>
        <taxon>Basidiomycota</taxon>
        <taxon>Agaricomycotina</taxon>
        <taxon>Agaricomycetes</taxon>
        <taxon>Polyporales</taxon>
        <taxon>Polyporaceae</taxon>
        <taxon>Trametes</taxon>
    </lineage>
</organism>
<keyword evidence="3" id="KW-0862">Zinc</keyword>
<evidence type="ECO:0000313" key="7">
    <source>
        <dbReference type="EMBL" id="KAJ8501663.1"/>
    </source>
</evidence>
<dbReference type="PROSITE" id="PS00518">
    <property type="entry name" value="ZF_RING_1"/>
    <property type="match status" value="1"/>
</dbReference>
<evidence type="ECO:0000256" key="4">
    <source>
        <dbReference type="PROSITE-ProRule" id="PRU00175"/>
    </source>
</evidence>